<evidence type="ECO:0000313" key="6">
    <source>
        <dbReference type="Proteomes" id="UP001059617"/>
    </source>
</evidence>
<gene>
    <name evidence="5" type="ORF">Dfulv_14780</name>
</gene>
<dbReference type="PANTHER" id="PTHR33744:SF1">
    <property type="entry name" value="DNA-BINDING TRANSCRIPTIONAL ACTIVATOR ADER"/>
    <property type="match status" value="1"/>
</dbReference>
<dbReference type="Proteomes" id="UP001059617">
    <property type="component" value="Chromosome"/>
</dbReference>
<dbReference type="InterPro" id="IPR012914">
    <property type="entry name" value="PucR_dom"/>
</dbReference>
<evidence type="ECO:0000259" key="3">
    <source>
        <dbReference type="Pfam" id="PF13556"/>
    </source>
</evidence>
<reference evidence="5" key="2">
    <citation type="submission" date="2022-09" db="EMBL/GenBank/DDBJ databases">
        <title>Biosynthetic gene clusters of Dactylosporangioum fulvum.</title>
        <authorList>
            <person name="Caradec T."/>
        </authorList>
    </citation>
    <scope>NUCLEOTIDE SEQUENCE</scope>
    <source>
        <strain evidence="5">NRRL B-16292</strain>
    </source>
</reference>
<feature type="domain" description="PucR C-terminal helix-turn-helix" evidence="3">
    <location>
        <begin position="466"/>
        <end position="524"/>
    </location>
</feature>
<evidence type="ECO:0000259" key="4">
    <source>
        <dbReference type="Pfam" id="PF17853"/>
    </source>
</evidence>
<proteinExistence type="inferred from homology"/>
<sequence length="536" mass="58137">MSQLTVRDALAMPVVRNAGPVVVAGADGLDRPLRWVHATELTDIAPLLRAGDLVLMTGIALPESDEGLETFASSLAEVAAAGLMIELGRRWRTDLPTALVKACQLHRLPLVSLTLEVRFAAIIQAVGERIVDEQLTELRNAERVHETFTELGLGDAGPGDILAAVQRLSGAAVVLESDQHQVLDYLAGPGNVSVFLEDWAARSRRVESAERTTWDTANGWLLTRLGTRDRGWGRLVVDCPEPPSRSLVAVAERAAAALTMHRLNDRHRDNLTRRTHHELLSRLLSDPTSSDVLRRCELAGLPIERRQFVGITIRPSVVGDRLTTQGTHSALDNVLAATVHALHQQDVPALVCEMDRDVRALLSLPLESDVAGVVERVAARIAGRHRVVLGAGRAVHRAAQADRTLRESRQVADAVRAPGERTVHRLEDVHLRGLLALLGDDDRLRLFVDRELDALKVHDATHGLGLLDALRALVQHPGSKTDAAAAVHLSRAAFYGRLAQIERVLGADLDDPDVRVSLHVALMADEIRGTGPGSAS</sequence>
<feature type="domain" description="Purine catabolism PurC-like" evidence="2">
    <location>
        <begin position="8"/>
        <end position="130"/>
    </location>
</feature>
<dbReference type="Pfam" id="PF17853">
    <property type="entry name" value="GGDEF_2"/>
    <property type="match status" value="1"/>
</dbReference>
<protein>
    <submittedName>
        <fullName evidence="5">PucR family transcriptional regulator ligand-binding domain-containing protein</fullName>
    </submittedName>
</protein>
<dbReference type="Pfam" id="PF13556">
    <property type="entry name" value="HTH_30"/>
    <property type="match status" value="1"/>
</dbReference>
<name>A0ABY5W8M7_9ACTN</name>
<dbReference type="InterPro" id="IPR042070">
    <property type="entry name" value="PucR_C-HTH_sf"/>
</dbReference>
<dbReference type="EMBL" id="CP073720">
    <property type="protein sequence ID" value="UWP85426.1"/>
    <property type="molecule type" value="Genomic_DNA"/>
</dbReference>
<dbReference type="InterPro" id="IPR051448">
    <property type="entry name" value="CdaR-like_regulators"/>
</dbReference>
<evidence type="ECO:0000259" key="2">
    <source>
        <dbReference type="Pfam" id="PF07905"/>
    </source>
</evidence>
<reference evidence="5" key="1">
    <citation type="submission" date="2021-04" db="EMBL/GenBank/DDBJ databases">
        <authorList>
            <person name="Hartkoorn R.C."/>
            <person name="Beaudoing E."/>
            <person name="Hot D."/>
        </authorList>
    </citation>
    <scope>NUCLEOTIDE SEQUENCE</scope>
    <source>
        <strain evidence="5">NRRL B-16292</strain>
    </source>
</reference>
<dbReference type="Pfam" id="PF07905">
    <property type="entry name" value="PucR"/>
    <property type="match status" value="1"/>
</dbReference>
<dbReference type="InterPro" id="IPR025736">
    <property type="entry name" value="PucR_C-HTH_dom"/>
</dbReference>
<feature type="domain" description="CdaR GGDEF-like" evidence="4">
    <location>
        <begin position="289"/>
        <end position="413"/>
    </location>
</feature>
<organism evidence="5 6">
    <name type="scientific">Dactylosporangium fulvum</name>
    <dbReference type="NCBI Taxonomy" id="53359"/>
    <lineage>
        <taxon>Bacteria</taxon>
        <taxon>Bacillati</taxon>
        <taxon>Actinomycetota</taxon>
        <taxon>Actinomycetes</taxon>
        <taxon>Micromonosporales</taxon>
        <taxon>Micromonosporaceae</taxon>
        <taxon>Dactylosporangium</taxon>
    </lineage>
</organism>
<comment type="similarity">
    <text evidence="1">Belongs to the CdaR family.</text>
</comment>
<dbReference type="RefSeq" id="WP_259863541.1">
    <property type="nucleotide sequence ID" value="NZ_BAAAST010000160.1"/>
</dbReference>
<accession>A0ABY5W8M7</accession>
<dbReference type="InterPro" id="IPR041522">
    <property type="entry name" value="CdaR_GGDEF"/>
</dbReference>
<evidence type="ECO:0000313" key="5">
    <source>
        <dbReference type="EMBL" id="UWP85426.1"/>
    </source>
</evidence>
<evidence type="ECO:0000256" key="1">
    <source>
        <dbReference type="ARBA" id="ARBA00006754"/>
    </source>
</evidence>
<keyword evidence="6" id="KW-1185">Reference proteome</keyword>
<dbReference type="PANTHER" id="PTHR33744">
    <property type="entry name" value="CARBOHYDRATE DIACID REGULATOR"/>
    <property type="match status" value="1"/>
</dbReference>
<dbReference type="Gene3D" id="1.10.10.2840">
    <property type="entry name" value="PucR C-terminal helix-turn-helix domain"/>
    <property type="match status" value="1"/>
</dbReference>